<evidence type="ECO:0000256" key="1">
    <source>
        <dbReference type="ARBA" id="ARBA00022737"/>
    </source>
</evidence>
<dbReference type="InterPro" id="IPR019734">
    <property type="entry name" value="TPR_rpt"/>
</dbReference>
<evidence type="ECO:0000256" key="3">
    <source>
        <dbReference type="PROSITE-ProRule" id="PRU00339"/>
    </source>
</evidence>
<dbReference type="Pfam" id="PF13181">
    <property type="entry name" value="TPR_8"/>
    <property type="match status" value="1"/>
</dbReference>
<dbReference type="Gene3D" id="1.25.40.10">
    <property type="entry name" value="Tetratricopeptide repeat domain"/>
    <property type="match status" value="1"/>
</dbReference>
<sequence length="149" mass="17307">TPEVVEEESNRLVLEGDYKKYLQLNAEQKIEKVLEFQELLTQQHQTESRKPSLLLEFAKLLVAAKEYKEAIASYDQALKFKPDYDSAWYNKACSYALQGNIEQAIENLEKAIHLNPDKYQEMAKTDSDFDSLREDERFLVLIQAQQTGN</sequence>
<dbReference type="EMBL" id="QMEC01000020">
    <property type="protein sequence ID" value="NMF62614.1"/>
    <property type="molecule type" value="Genomic_DNA"/>
</dbReference>
<dbReference type="SMART" id="SM00028">
    <property type="entry name" value="TPR"/>
    <property type="match status" value="2"/>
</dbReference>
<dbReference type="InterPro" id="IPR011990">
    <property type="entry name" value="TPR-like_helical_dom_sf"/>
</dbReference>
<dbReference type="NCBIfam" id="NF047558">
    <property type="entry name" value="TPR_END_plus"/>
    <property type="match status" value="1"/>
</dbReference>
<feature type="repeat" description="TPR" evidence="3">
    <location>
        <begin position="51"/>
        <end position="84"/>
    </location>
</feature>
<name>A0ABX1M2B0_9CYAN</name>
<dbReference type="RefSeq" id="WP_169264210.1">
    <property type="nucleotide sequence ID" value="NZ_QMEC01000020.1"/>
</dbReference>
<keyword evidence="2 3" id="KW-0802">TPR repeat</keyword>
<proteinExistence type="predicted"/>
<dbReference type="PROSITE" id="PS50005">
    <property type="entry name" value="TPR"/>
    <property type="match status" value="2"/>
</dbReference>
<evidence type="ECO:0000313" key="4">
    <source>
        <dbReference type="EMBL" id="NMF62614.1"/>
    </source>
</evidence>
<dbReference type="Proteomes" id="UP000762253">
    <property type="component" value="Unassembled WGS sequence"/>
</dbReference>
<dbReference type="InterPro" id="IPR051685">
    <property type="entry name" value="Ycf3/AcsC/BcsC/TPR_MFPF"/>
</dbReference>
<keyword evidence="1" id="KW-0677">Repeat</keyword>
<reference evidence="4 5" key="1">
    <citation type="submission" date="2018-06" db="EMBL/GenBank/DDBJ databases">
        <title>Comparative genomics of Brasilonema spp. strains.</title>
        <authorList>
            <person name="Alvarenga D.O."/>
            <person name="Fiore M.F."/>
            <person name="Varani A.M."/>
        </authorList>
    </citation>
    <scope>NUCLEOTIDE SEQUENCE [LARGE SCALE GENOMIC DNA]</scope>
    <source>
        <strain evidence="4 5">UFV-OR1</strain>
    </source>
</reference>
<dbReference type="PROSITE" id="PS50293">
    <property type="entry name" value="TPR_REGION"/>
    <property type="match status" value="1"/>
</dbReference>
<protein>
    <recommendedName>
        <fullName evidence="6">Tetratricopeptide repeat protein</fullName>
    </recommendedName>
</protein>
<evidence type="ECO:0008006" key="6">
    <source>
        <dbReference type="Google" id="ProtNLM"/>
    </source>
</evidence>
<evidence type="ECO:0000256" key="2">
    <source>
        <dbReference type="ARBA" id="ARBA00022803"/>
    </source>
</evidence>
<dbReference type="SUPFAM" id="SSF48452">
    <property type="entry name" value="TPR-like"/>
    <property type="match status" value="1"/>
</dbReference>
<comment type="caution">
    <text evidence="4">The sequence shown here is derived from an EMBL/GenBank/DDBJ whole genome shotgun (WGS) entry which is preliminary data.</text>
</comment>
<evidence type="ECO:0000313" key="5">
    <source>
        <dbReference type="Proteomes" id="UP000762253"/>
    </source>
</evidence>
<gene>
    <name evidence="4" type="ORF">DP115_07400</name>
</gene>
<accession>A0ABX1M2B0</accession>
<dbReference type="PANTHER" id="PTHR44943:SF4">
    <property type="entry name" value="TPR REPEAT-CONTAINING PROTEIN MJ0798"/>
    <property type="match status" value="1"/>
</dbReference>
<dbReference type="PANTHER" id="PTHR44943">
    <property type="entry name" value="CELLULOSE SYNTHASE OPERON PROTEIN C"/>
    <property type="match status" value="1"/>
</dbReference>
<keyword evidence="5" id="KW-1185">Reference proteome</keyword>
<dbReference type="Pfam" id="PF00515">
    <property type="entry name" value="TPR_1"/>
    <property type="match status" value="1"/>
</dbReference>
<feature type="non-terminal residue" evidence="4">
    <location>
        <position position="1"/>
    </location>
</feature>
<organism evidence="4 5">
    <name type="scientific">Brasilonema octagenarum UFV-OR1</name>
    <dbReference type="NCBI Taxonomy" id="417115"/>
    <lineage>
        <taxon>Bacteria</taxon>
        <taxon>Bacillati</taxon>
        <taxon>Cyanobacteriota</taxon>
        <taxon>Cyanophyceae</taxon>
        <taxon>Nostocales</taxon>
        <taxon>Scytonemataceae</taxon>
        <taxon>Brasilonema</taxon>
        <taxon>Octagenarum group</taxon>
    </lineage>
</organism>
<feature type="repeat" description="TPR" evidence="3">
    <location>
        <begin position="85"/>
        <end position="118"/>
    </location>
</feature>